<dbReference type="InterPro" id="IPR012337">
    <property type="entry name" value="RNaseH-like_sf"/>
</dbReference>
<dbReference type="EMBL" id="CAJPWZ010002222">
    <property type="protein sequence ID" value="CAG2233958.1"/>
    <property type="molecule type" value="Genomic_DNA"/>
</dbReference>
<evidence type="ECO:0000259" key="2">
    <source>
        <dbReference type="Pfam" id="PF05699"/>
    </source>
</evidence>
<keyword evidence="4" id="KW-1185">Reference proteome</keyword>
<comment type="caution">
    <text evidence="3">The sequence shown here is derived from an EMBL/GenBank/DDBJ whole genome shotgun (WGS) entry which is preliminary data.</text>
</comment>
<dbReference type="PANTHER" id="PTHR46880:SF5">
    <property type="entry name" value="DUF4371 DOMAIN-CONTAINING PROTEIN"/>
    <property type="match status" value="1"/>
</dbReference>
<dbReference type="OrthoDB" id="6158762at2759"/>
<dbReference type="PANTHER" id="PTHR46880">
    <property type="entry name" value="RAS-ASSOCIATING DOMAIN-CONTAINING PROTEIN"/>
    <property type="match status" value="1"/>
</dbReference>
<evidence type="ECO:0000313" key="4">
    <source>
        <dbReference type="Proteomes" id="UP000683360"/>
    </source>
</evidence>
<dbReference type="Proteomes" id="UP000683360">
    <property type="component" value="Unassembled WGS sequence"/>
</dbReference>
<gene>
    <name evidence="3" type="ORF">MEDL_46585</name>
</gene>
<protein>
    <recommendedName>
        <fullName evidence="2">HAT C-terminal dimerisation domain-containing protein</fullName>
    </recommendedName>
</protein>
<accession>A0A8S3TVZ6</accession>
<dbReference type="Pfam" id="PF05699">
    <property type="entry name" value="Dimer_Tnp_hAT"/>
    <property type="match status" value="1"/>
</dbReference>
<dbReference type="SUPFAM" id="SSF53098">
    <property type="entry name" value="Ribonuclease H-like"/>
    <property type="match status" value="1"/>
</dbReference>
<evidence type="ECO:0000313" key="3">
    <source>
        <dbReference type="EMBL" id="CAG2233958.1"/>
    </source>
</evidence>
<dbReference type="InterPro" id="IPR008906">
    <property type="entry name" value="HATC_C_dom"/>
</dbReference>
<name>A0A8S3TVZ6_MYTED</name>
<organism evidence="3 4">
    <name type="scientific">Mytilus edulis</name>
    <name type="common">Blue mussel</name>
    <dbReference type="NCBI Taxonomy" id="6550"/>
    <lineage>
        <taxon>Eukaryota</taxon>
        <taxon>Metazoa</taxon>
        <taxon>Spiralia</taxon>
        <taxon>Lophotrochozoa</taxon>
        <taxon>Mollusca</taxon>
        <taxon>Bivalvia</taxon>
        <taxon>Autobranchia</taxon>
        <taxon>Pteriomorphia</taxon>
        <taxon>Mytilida</taxon>
        <taxon>Mytiloidea</taxon>
        <taxon>Mytilidae</taxon>
        <taxon>Mytilinae</taxon>
        <taxon>Mytilus</taxon>
    </lineage>
</organism>
<evidence type="ECO:0000256" key="1">
    <source>
        <dbReference type="SAM" id="MobiDB-lite"/>
    </source>
</evidence>
<reference evidence="3" key="1">
    <citation type="submission" date="2021-03" db="EMBL/GenBank/DDBJ databases">
        <authorList>
            <person name="Bekaert M."/>
        </authorList>
    </citation>
    <scope>NUCLEOTIDE SEQUENCE</scope>
</reference>
<proteinExistence type="predicted"/>
<dbReference type="GO" id="GO:0046983">
    <property type="term" value="F:protein dimerization activity"/>
    <property type="evidence" value="ECO:0007669"/>
    <property type="project" value="InterPro"/>
</dbReference>
<sequence>MEMAKCNEQLPKTSRISIVHKVKKACSTRWLSFNAAVQGCYDDFPSIMQCLSLLEKDVVATGLLKKMKNVRFVTSIFILKEILPVLAKLSKTFQAGTINYACIQPCILEAKDALKDSNLTEKVKTAIIKETGGIERLGFLELTPTEAQLKEATGKMAKYVEALINNLDERFGEAAPILAAFSVFDPCLLPDKIEPTFKHYGDEKIDDLGSHFLAGNEEAKNELSAEWMSFKLLNLRNPSDKGYIFPRLSHIAAIILSLPVSNAWPERGASAVKRIKTRLRSTLKDNMLSGLLQVSINGPPVKEATELVNNCVDNWYKSKPRRKLKGLAVAKVVTTAPAEVMETADAGVQANLNENDEEEMGRVRSKMSHILKLLNLTGFQDDADYDSEEDDNESEDSDEFDYDNVTL</sequence>
<feature type="region of interest" description="Disordered" evidence="1">
    <location>
        <begin position="381"/>
        <end position="407"/>
    </location>
</feature>
<feature type="domain" description="HAT C-terminal dimerisation" evidence="2">
    <location>
        <begin position="230"/>
        <end position="291"/>
    </location>
</feature>
<dbReference type="AlphaFoldDB" id="A0A8S3TVZ6"/>